<proteinExistence type="inferred from homology"/>
<keyword evidence="2" id="KW-0521">NADP</keyword>
<evidence type="ECO:0000256" key="3">
    <source>
        <dbReference type="ARBA" id="ARBA00023002"/>
    </source>
</evidence>
<reference evidence="4" key="1">
    <citation type="submission" date="2022-10" db="EMBL/GenBank/DDBJ databases">
        <title>Culturing micro-colonial fungi from biological soil crusts in the Mojave desert and describing Neophaeococcomyces mojavensis, and introducing the new genera and species Taxawa tesnikishii.</title>
        <authorList>
            <person name="Kurbessoian T."/>
            <person name="Stajich J.E."/>
        </authorList>
    </citation>
    <scope>NUCLEOTIDE SEQUENCE</scope>
    <source>
        <strain evidence="4">TK_41</strain>
    </source>
</reference>
<dbReference type="AlphaFoldDB" id="A0AA39CMB8"/>
<evidence type="ECO:0000313" key="4">
    <source>
        <dbReference type="EMBL" id="KAJ9613537.1"/>
    </source>
</evidence>
<comment type="similarity">
    <text evidence="1">Belongs to the short-chain dehydrogenases/reductases (SDR) family.</text>
</comment>
<protein>
    <submittedName>
        <fullName evidence="4">Uncharacterized protein</fullName>
    </submittedName>
</protein>
<evidence type="ECO:0000256" key="1">
    <source>
        <dbReference type="ARBA" id="ARBA00006484"/>
    </source>
</evidence>
<dbReference type="GO" id="GO:0016614">
    <property type="term" value="F:oxidoreductase activity, acting on CH-OH group of donors"/>
    <property type="evidence" value="ECO:0007669"/>
    <property type="project" value="UniProtKB-ARBA"/>
</dbReference>
<accession>A0AA39CMB8</accession>
<evidence type="ECO:0000256" key="2">
    <source>
        <dbReference type="ARBA" id="ARBA00022857"/>
    </source>
</evidence>
<sequence length="277" mass="28243">MGSIDATPSPSSLQGKIALVTGGSQGIGAAIALQFARKGIAALAVTYATNSKGADSVLAKCLSISPGLKTVALQADLLDPAIGPSLISKTLEGLGTRQIDIIVNNAAVLDITLQQPFAEITLDAFHKLMQGNVFAPMSIINAALAYLPQKGGRLINISSIASRLANGDPILVYGASKAALDSVTRSLGSLLAVKTGATFNSVGVGATRSGSTSAAADALGDEVLQAVVDQSTIEKRIAEPEDIALVVGFLASEEARWINGQHIPANGGYKELLALQG</sequence>
<comment type="caution">
    <text evidence="4">The sequence shown here is derived from an EMBL/GenBank/DDBJ whole genome shotgun (WGS) entry which is preliminary data.</text>
</comment>
<dbReference type="PANTHER" id="PTHR48107:SF7">
    <property type="entry name" value="RE15974P"/>
    <property type="match status" value="1"/>
</dbReference>
<organism evidence="4 5">
    <name type="scientific">Cladophialophora chaetospira</name>
    <dbReference type="NCBI Taxonomy" id="386627"/>
    <lineage>
        <taxon>Eukaryota</taxon>
        <taxon>Fungi</taxon>
        <taxon>Dikarya</taxon>
        <taxon>Ascomycota</taxon>
        <taxon>Pezizomycotina</taxon>
        <taxon>Eurotiomycetes</taxon>
        <taxon>Chaetothyriomycetidae</taxon>
        <taxon>Chaetothyriales</taxon>
        <taxon>Herpotrichiellaceae</taxon>
        <taxon>Cladophialophora</taxon>
    </lineage>
</organism>
<dbReference type="InterPro" id="IPR036291">
    <property type="entry name" value="NAD(P)-bd_dom_sf"/>
</dbReference>
<dbReference type="Gene3D" id="3.40.50.720">
    <property type="entry name" value="NAD(P)-binding Rossmann-like Domain"/>
    <property type="match status" value="1"/>
</dbReference>
<gene>
    <name evidence="4" type="ORF">H2200_003479</name>
</gene>
<dbReference type="PROSITE" id="PS00061">
    <property type="entry name" value="ADH_SHORT"/>
    <property type="match status" value="1"/>
</dbReference>
<dbReference type="EMBL" id="JAPDRK010000004">
    <property type="protein sequence ID" value="KAJ9613537.1"/>
    <property type="molecule type" value="Genomic_DNA"/>
</dbReference>
<dbReference type="CDD" id="cd05233">
    <property type="entry name" value="SDR_c"/>
    <property type="match status" value="1"/>
</dbReference>
<dbReference type="PRINTS" id="PR00081">
    <property type="entry name" value="GDHRDH"/>
</dbReference>
<dbReference type="SUPFAM" id="SSF51735">
    <property type="entry name" value="NAD(P)-binding Rossmann-fold domains"/>
    <property type="match status" value="1"/>
</dbReference>
<dbReference type="InterPro" id="IPR020904">
    <property type="entry name" value="Sc_DH/Rdtase_CS"/>
</dbReference>
<dbReference type="PRINTS" id="PR00080">
    <property type="entry name" value="SDRFAMILY"/>
</dbReference>
<dbReference type="InterPro" id="IPR002347">
    <property type="entry name" value="SDR_fam"/>
</dbReference>
<dbReference type="Pfam" id="PF13561">
    <property type="entry name" value="adh_short_C2"/>
    <property type="match status" value="1"/>
</dbReference>
<dbReference type="Proteomes" id="UP001172673">
    <property type="component" value="Unassembled WGS sequence"/>
</dbReference>
<keyword evidence="5" id="KW-1185">Reference proteome</keyword>
<keyword evidence="3" id="KW-0560">Oxidoreductase</keyword>
<name>A0AA39CMB8_9EURO</name>
<evidence type="ECO:0000313" key="5">
    <source>
        <dbReference type="Proteomes" id="UP001172673"/>
    </source>
</evidence>
<dbReference type="PANTHER" id="PTHR48107">
    <property type="entry name" value="NADPH-DEPENDENT ALDEHYDE REDUCTASE-LIKE PROTEIN, CHLOROPLASTIC-RELATED"/>
    <property type="match status" value="1"/>
</dbReference>